<dbReference type="SUPFAM" id="SSF52047">
    <property type="entry name" value="RNI-like"/>
    <property type="match status" value="1"/>
</dbReference>
<accession>A0A9Q0S5D6</accession>
<gene>
    <name evidence="2" type="ORF">Bhyg_08885</name>
</gene>
<proteinExistence type="predicted"/>
<dbReference type="InterPro" id="IPR036047">
    <property type="entry name" value="F-box-like_dom_sf"/>
</dbReference>
<dbReference type="Pfam" id="PF00646">
    <property type="entry name" value="F-box"/>
    <property type="match status" value="1"/>
</dbReference>
<sequence>MIEKLDEINLNHFSFDYFKRNDRKKCIEISNYECFEPVDRFILYIDHIDCKPGCFVNEKISKTEIQLSNVEKFDTKSVRDNNRYIAIVTAKNIQSVYEIYLQLCLTERCLLLPICTTNTDKEVKLHNEQCAAVNITDLLTADCWLHIFSYLHLNDLFQLSAVSTDFLTLVQHYKKIKSLRNFHFQFFDKYFEVDGEEIVADKSVSKMTDILQCIGHNLEEVSISVGRTSNEIRIFETLIRHIGTKLHTLRLRNFCWLSMIFEIMSGRMFSQIKTLQLDSQYYDIPISVDIKAKFPNLEKLQLQGRWKLVEFTNWSGITELTLDRIISLNHYSWMTWMTDVAHHFRNLQTLSVCDTIRRTVPLENVDCLLQLEKLRSIQIEIINLECFDVVLKLNNLISVSLTFYKSIQEVIDDKLHQLACCLPNLQQFDLTLKEEAFLPRDDLTQFVALAHRLKGLHLINDTIKIFLFIAPSFLQEILDARKQSQGVGGERDLLLIAFTKCFIDEKVFKEASGSSFREFIVLKNNTRAY</sequence>
<evidence type="ECO:0000313" key="2">
    <source>
        <dbReference type="EMBL" id="KAJ6643920.1"/>
    </source>
</evidence>
<protein>
    <recommendedName>
        <fullName evidence="1">F-box domain-containing protein</fullName>
    </recommendedName>
</protein>
<dbReference type="EMBL" id="WJQU01000002">
    <property type="protein sequence ID" value="KAJ6643920.1"/>
    <property type="molecule type" value="Genomic_DNA"/>
</dbReference>
<dbReference type="SUPFAM" id="SSF81383">
    <property type="entry name" value="F-box domain"/>
    <property type="match status" value="1"/>
</dbReference>
<dbReference type="AlphaFoldDB" id="A0A9Q0S5D6"/>
<evidence type="ECO:0000259" key="1">
    <source>
        <dbReference type="Pfam" id="PF00646"/>
    </source>
</evidence>
<comment type="caution">
    <text evidence="2">The sequence shown here is derived from an EMBL/GenBank/DDBJ whole genome shotgun (WGS) entry which is preliminary data.</text>
</comment>
<dbReference type="InterPro" id="IPR032675">
    <property type="entry name" value="LRR_dom_sf"/>
</dbReference>
<dbReference type="OrthoDB" id="10325994at2759"/>
<feature type="domain" description="F-box" evidence="1">
    <location>
        <begin position="141"/>
        <end position="173"/>
    </location>
</feature>
<dbReference type="Proteomes" id="UP001151699">
    <property type="component" value="Chromosome B"/>
</dbReference>
<keyword evidence="3" id="KW-1185">Reference proteome</keyword>
<reference evidence="2" key="1">
    <citation type="submission" date="2022-07" db="EMBL/GenBank/DDBJ databases">
        <authorList>
            <person name="Trinca V."/>
            <person name="Uliana J.V.C."/>
            <person name="Torres T.T."/>
            <person name="Ward R.J."/>
            <person name="Monesi N."/>
        </authorList>
    </citation>
    <scope>NUCLEOTIDE SEQUENCE</scope>
    <source>
        <strain evidence="2">HSMRA1968</strain>
        <tissue evidence="2">Whole embryos</tissue>
    </source>
</reference>
<evidence type="ECO:0000313" key="3">
    <source>
        <dbReference type="Proteomes" id="UP001151699"/>
    </source>
</evidence>
<dbReference type="InterPro" id="IPR001810">
    <property type="entry name" value="F-box_dom"/>
</dbReference>
<name>A0A9Q0S5D6_9DIPT</name>
<organism evidence="2 3">
    <name type="scientific">Pseudolycoriella hygida</name>
    <dbReference type="NCBI Taxonomy" id="35572"/>
    <lineage>
        <taxon>Eukaryota</taxon>
        <taxon>Metazoa</taxon>
        <taxon>Ecdysozoa</taxon>
        <taxon>Arthropoda</taxon>
        <taxon>Hexapoda</taxon>
        <taxon>Insecta</taxon>
        <taxon>Pterygota</taxon>
        <taxon>Neoptera</taxon>
        <taxon>Endopterygota</taxon>
        <taxon>Diptera</taxon>
        <taxon>Nematocera</taxon>
        <taxon>Sciaroidea</taxon>
        <taxon>Sciaridae</taxon>
        <taxon>Pseudolycoriella</taxon>
    </lineage>
</organism>
<dbReference type="Gene3D" id="3.80.10.10">
    <property type="entry name" value="Ribonuclease Inhibitor"/>
    <property type="match status" value="1"/>
</dbReference>